<reference evidence="2" key="1">
    <citation type="journal article" date="2017" name="Elife">
        <title>The kinetoplastid-infecting Bodo saltans virus (BsV), a window into the most abundant giant viruses in the sea.</title>
        <authorList>
            <person name="Deeg C.M."/>
            <person name="Chow C.-E.T."/>
            <person name="Suttle C.A."/>
        </authorList>
    </citation>
    <scope>NUCLEOTIDE SEQUENCE</scope>
    <source>
        <strain evidence="2">NG1</strain>
    </source>
</reference>
<keyword evidence="3" id="KW-1185">Reference proteome</keyword>
<organism evidence="2">
    <name type="scientific">Bodo saltans virus</name>
    <dbReference type="NCBI Taxonomy" id="2024608"/>
    <lineage>
        <taxon>Viruses</taxon>
        <taxon>Varidnaviria</taxon>
        <taxon>Bamfordvirae</taxon>
        <taxon>Nucleocytoviricota</taxon>
        <taxon>Megaviricetes</taxon>
        <taxon>Imitervirales</taxon>
        <taxon>Mimiviridae</taxon>
        <taxon>Klosneuvirinae</taxon>
        <taxon>Theiavirus</taxon>
        <taxon>Theiavirus salishense</taxon>
    </lineage>
</organism>
<feature type="transmembrane region" description="Helical" evidence="1">
    <location>
        <begin position="128"/>
        <end position="152"/>
    </location>
</feature>
<gene>
    <name evidence="2" type="ORF">BMW23_1059</name>
</gene>
<dbReference type="Proteomes" id="UP000240325">
    <property type="component" value="Segment"/>
</dbReference>
<evidence type="ECO:0000256" key="1">
    <source>
        <dbReference type="SAM" id="Phobius"/>
    </source>
</evidence>
<keyword evidence="1" id="KW-1133">Transmembrane helix</keyword>
<protein>
    <submittedName>
        <fullName evidence="2">Uncharacterized protein</fullName>
    </submittedName>
</protein>
<feature type="transmembrane region" description="Helical" evidence="1">
    <location>
        <begin position="12"/>
        <end position="30"/>
    </location>
</feature>
<name>A0A2H4UVZ0_9VIRU</name>
<accession>A0A2H4UVZ0</accession>
<keyword evidence="1" id="KW-0812">Transmembrane</keyword>
<keyword evidence="1" id="KW-0472">Membrane</keyword>
<feature type="transmembrane region" description="Helical" evidence="1">
    <location>
        <begin position="164"/>
        <end position="188"/>
    </location>
</feature>
<proteinExistence type="predicted"/>
<evidence type="ECO:0000313" key="2">
    <source>
        <dbReference type="EMBL" id="ATZ81103.1"/>
    </source>
</evidence>
<evidence type="ECO:0000313" key="3">
    <source>
        <dbReference type="Proteomes" id="UP000240325"/>
    </source>
</evidence>
<dbReference type="EMBL" id="MF782455">
    <property type="protein sequence ID" value="ATZ81103.1"/>
    <property type="molecule type" value="Genomic_DNA"/>
</dbReference>
<sequence length="221" mass="25894">MFNNKCNYEYFVTIFIFMIEAVISLFLILYSKNYMNYNIVCTAAYNETINITNTSIPLSNCITLVGDYCTIHHEASLGSFLSIITWMTVSGTTTFVFSFIKPIIHYIISFLEIKFHYDVYVKCDYYKIYGIFNLFTLFFFAWTITGAVLFWRDCKNLQPQNVNTFMWICLISWCVCICYNSHFAQFIFKKAYLFNTSNVFGVNVCKVFNVCKVRNSQNSPI</sequence>
<feature type="transmembrane region" description="Helical" evidence="1">
    <location>
        <begin position="83"/>
        <end position="108"/>
    </location>
</feature>